<proteinExistence type="predicted"/>
<evidence type="ECO:0000313" key="3">
    <source>
        <dbReference type="Proteomes" id="UP000312512"/>
    </source>
</evidence>
<comment type="caution">
    <text evidence="2">The sequence shown here is derived from an EMBL/GenBank/DDBJ whole genome shotgun (WGS) entry which is preliminary data.</text>
</comment>
<dbReference type="Pfam" id="PF12728">
    <property type="entry name" value="HTH_17"/>
    <property type="match status" value="1"/>
</dbReference>
<dbReference type="AlphaFoldDB" id="A0A5C4WFZ7"/>
<dbReference type="GO" id="GO:0003677">
    <property type="term" value="F:DNA binding"/>
    <property type="evidence" value="ECO:0007669"/>
    <property type="project" value="InterPro"/>
</dbReference>
<accession>A0A5C4WFZ7</accession>
<protein>
    <submittedName>
        <fullName evidence="2">Helix-turn-helix domain-containing protein</fullName>
    </submittedName>
</protein>
<organism evidence="2 3">
    <name type="scientific">Nonomuraea phyllanthi</name>
    <dbReference type="NCBI Taxonomy" id="2219224"/>
    <lineage>
        <taxon>Bacteria</taxon>
        <taxon>Bacillati</taxon>
        <taxon>Actinomycetota</taxon>
        <taxon>Actinomycetes</taxon>
        <taxon>Streptosporangiales</taxon>
        <taxon>Streptosporangiaceae</taxon>
        <taxon>Nonomuraea</taxon>
    </lineage>
</organism>
<feature type="domain" description="Helix-turn-helix" evidence="1">
    <location>
        <begin position="30"/>
        <end position="80"/>
    </location>
</feature>
<name>A0A5C4WFZ7_9ACTN</name>
<evidence type="ECO:0000313" key="2">
    <source>
        <dbReference type="EMBL" id="KAB8193806.1"/>
    </source>
</evidence>
<evidence type="ECO:0000259" key="1">
    <source>
        <dbReference type="Pfam" id="PF12728"/>
    </source>
</evidence>
<keyword evidence="3" id="KW-1185">Reference proteome</keyword>
<dbReference type="InterPro" id="IPR010093">
    <property type="entry name" value="SinI_DNA-bd"/>
</dbReference>
<dbReference type="SUPFAM" id="SSF46955">
    <property type="entry name" value="Putative DNA-binding domain"/>
    <property type="match status" value="1"/>
</dbReference>
<sequence>MLLSRPVPRARQKPGKPSLRGGSNEVETPLTPDEVAEMLGLSRPFVARLLGDAEIPSYHLPGNGHRLVRLADVLDFQDRRERRAEGHRRVMEVAEEAELPY</sequence>
<dbReference type="EMBL" id="VDLX02000007">
    <property type="protein sequence ID" value="KAB8193806.1"/>
    <property type="molecule type" value="Genomic_DNA"/>
</dbReference>
<dbReference type="Proteomes" id="UP000312512">
    <property type="component" value="Unassembled WGS sequence"/>
</dbReference>
<gene>
    <name evidence="2" type="ORF">FH608_021680</name>
</gene>
<dbReference type="OrthoDB" id="26212at2"/>
<dbReference type="InterPro" id="IPR009061">
    <property type="entry name" value="DNA-bd_dom_put_sf"/>
</dbReference>
<dbReference type="NCBIfam" id="TIGR01764">
    <property type="entry name" value="excise"/>
    <property type="match status" value="1"/>
</dbReference>
<reference evidence="2 3" key="1">
    <citation type="submission" date="2019-10" db="EMBL/GenBank/DDBJ databases">
        <title>Nonomuraea sp. nov., isolated from Phyllanthus amarus.</title>
        <authorList>
            <person name="Klykleung N."/>
            <person name="Tanasupawat S."/>
        </authorList>
    </citation>
    <scope>NUCLEOTIDE SEQUENCE [LARGE SCALE GENOMIC DNA]</scope>
    <source>
        <strain evidence="2 3">PA1-10</strain>
    </source>
</reference>
<dbReference type="InterPro" id="IPR041657">
    <property type="entry name" value="HTH_17"/>
</dbReference>